<keyword evidence="7" id="KW-0479">Metal-binding</keyword>
<evidence type="ECO:0000256" key="1">
    <source>
        <dbReference type="ARBA" id="ARBA00004651"/>
    </source>
</evidence>
<feature type="transmembrane region" description="Helical" evidence="13">
    <location>
        <begin position="275"/>
        <end position="293"/>
    </location>
</feature>
<feature type="transmembrane region" description="Helical" evidence="13">
    <location>
        <begin position="490"/>
        <end position="516"/>
    </location>
</feature>
<evidence type="ECO:0000256" key="9">
    <source>
        <dbReference type="ARBA" id="ARBA00022989"/>
    </source>
</evidence>
<keyword evidence="11 13" id="KW-0472">Membrane</keyword>
<dbReference type="GO" id="GO:0046872">
    <property type="term" value="F:metal ion binding"/>
    <property type="evidence" value="ECO:0007669"/>
    <property type="project" value="UniProtKB-KW"/>
</dbReference>
<proteinExistence type="inferred from homology"/>
<comment type="subcellular location">
    <subcellularLocation>
        <location evidence="1">Cell membrane</location>
        <topology evidence="1">Multi-pass membrane protein</topology>
    </subcellularLocation>
</comment>
<dbReference type="Pfam" id="PF01654">
    <property type="entry name" value="Cyt_bd_oxida_I"/>
    <property type="match status" value="2"/>
</dbReference>
<feature type="transmembrane region" description="Helical" evidence="13">
    <location>
        <begin position="448"/>
        <end position="470"/>
    </location>
</feature>
<feature type="transmembrane region" description="Helical" evidence="13">
    <location>
        <begin position="95"/>
        <end position="119"/>
    </location>
</feature>
<evidence type="ECO:0000256" key="3">
    <source>
        <dbReference type="ARBA" id="ARBA00022448"/>
    </source>
</evidence>
<gene>
    <name evidence="14" type="ORF">POF50_014355</name>
</gene>
<keyword evidence="5" id="KW-0349">Heme</keyword>
<feature type="transmembrane region" description="Helical" evidence="13">
    <location>
        <begin position="390"/>
        <end position="412"/>
    </location>
</feature>
<keyword evidence="9 13" id="KW-1133">Transmembrane helix</keyword>
<feature type="transmembrane region" description="Helical" evidence="13">
    <location>
        <begin position="191"/>
        <end position="211"/>
    </location>
</feature>
<accession>A0AA90H4A3</accession>
<evidence type="ECO:0000256" key="2">
    <source>
        <dbReference type="ARBA" id="ARBA00009819"/>
    </source>
</evidence>
<evidence type="ECO:0000256" key="10">
    <source>
        <dbReference type="ARBA" id="ARBA00023004"/>
    </source>
</evidence>
<comment type="caution">
    <text evidence="14">The sequence shown here is derived from an EMBL/GenBank/DDBJ whole genome shotgun (WGS) entry which is preliminary data.</text>
</comment>
<evidence type="ECO:0000256" key="12">
    <source>
        <dbReference type="SAM" id="MobiDB-lite"/>
    </source>
</evidence>
<dbReference type="PANTHER" id="PTHR30365:SF15">
    <property type="entry name" value="CYTOCHROME BD UBIQUINOL OXIDASE SUBUNIT 1"/>
    <property type="match status" value="1"/>
</dbReference>
<feature type="region of interest" description="Disordered" evidence="12">
    <location>
        <begin position="562"/>
        <end position="636"/>
    </location>
</feature>
<dbReference type="GO" id="GO:0005886">
    <property type="term" value="C:plasma membrane"/>
    <property type="evidence" value="ECO:0007669"/>
    <property type="project" value="UniProtKB-SubCell"/>
</dbReference>
<dbReference type="PANTHER" id="PTHR30365">
    <property type="entry name" value="CYTOCHROME D UBIQUINOL OXIDASE"/>
    <property type="match status" value="1"/>
</dbReference>
<feature type="transmembrane region" description="Helical" evidence="13">
    <location>
        <begin position="57"/>
        <end position="75"/>
    </location>
</feature>
<evidence type="ECO:0000256" key="7">
    <source>
        <dbReference type="ARBA" id="ARBA00022723"/>
    </source>
</evidence>
<organism evidence="14">
    <name type="scientific">Streptantibioticus silvisoli</name>
    <dbReference type="NCBI Taxonomy" id="2705255"/>
    <lineage>
        <taxon>Bacteria</taxon>
        <taxon>Bacillati</taxon>
        <taxon>Actinomycetota</taxon>
        <taxon>Actinomycetes</taxon>
        <taxon>Kitasatosporales</taxon>
        <taxon>Streptomycetaceae</taxon>
        <taxon>Streptantibioticus</taxon>
    </lineage>
</organism>
<feature type="compositionally biased region" description="Gly residues" evidence="12">
    <location>
        <begin position="574"/>
        <end position="598"/>
    </location>
</feature>
<feature type="transmembrane region" description="Helical" evidence="13">
    <location>
        <begin position="131"/>
        <end position="150"/>
    </location>
</feature>
<evidence type="ECO:0000256" key="8">
    <source>
        <dbReference type="ARBA" id="ARBA00022982"/>
    </source>
</evidence>
<protein>
    <submittedName>
        <fullName evidence="14">Cytochrome ubiquinol oxidase subunit I</fullName>
    </submittedName>
</protein>
<dbReference type="GO" id="GO:0020037">
    <property type="term" value="F:heme binding"/>
    <property type="evidence" value="ECO:0007669"/>
    <property type="project" value="TreeGrafter"/>
</dbReference>
<dbReference type="EMBL" id="JABXJJ020000016">
    <property type="protein sequence ID" value="MDI5970510.1"/>
    <property type="molecule type" value="Genomic_DNA"/>
</dbReference>
<feature type="transmembrane region" description="Helical" evidence="13">
    <location>
        <begin position="20"/>
        <end position="45"/>
    </location>
</feature>
<dbReference type="GO" id="GO:0070069">
    <property type="term" value="C:cytochrome complex"/>
    <property type="evidence" value="ECO:0007669"/>
    <property type="project" value="InterPro"/>
</dbReference>
<keyword evidence="6 13" id="KW-0812">Transmembrane</keyword>
<evidence type="ECO:0000256" key="13">
    <source>
        <dbReference type="SAM" id="Phobius"/>
    </source>
</evidence>
<evidence type="ECO:0000256" key="4">
    <source>
        <dbReference type="ARBA" id="ARBA00022475"/>
    </source>
</evidence>
<keyword evidence="3" id="KW-0813">Transport</keyword>
<sequence length="636" mass="66633">MDLALAPETLARWQFGITTVYHFLFVPLTISLSAFTAGLETAWIRTGKEKYFHATKFWGKLFLINIAMGVVTGIVQEFQFGMNWSAYSRFVGDVFGAPLAMEALIAFFFESTFVGLWIFGWDKLPRKLHCACIWIVAVGTLLSAYFILAANSFMQHPNGYVIDPHTHRARLTSIVSVLTQNTTLVQGAHTLFASFLTGAALVVGVSSFHLWRAKRAGGASPGVGVSSGAGASGVGVSSGARASVAGSSAAEGVSGARASVGAGRSYDKKIGVMRTSLRAGLVLAVIAGMGTAVSGDALGKVMFQQQPMKMAAAEALWKTSSPAPFSIFAVGDVDKGHNTVELSVPGLLSFLAHDDFRSSVPGIDDVARREAAEYGGSPRDYIPDIFVTFWGFRLMMGFGMTSAAAAFVGLWTTRRRFWLAPRFRTAEDEVPRLMLTRHRELWPAATRWSWRIGILTMGFPLAANSFGWVFTEMGRQPWVVYGLMKTSDAVSPGVTTFDTATSLSVFTLLYAVLAVIEVRLMARYAKAGPVVDEQPPPPVTFTGLTARLAALAEPAGGDAGADGAGASGVAGASGASGGGRSGAGGAAGGDAGADGAGAFGEQAASGGGNSGAVVGAGRDPDGSDSAESDKPMIFAY</sequence>
<comment type="similarity">
    <text evidence="2">Belongs to the cytochrome ubiquinol oxidase subunit 1 family.</text>
</comment>
<evidence type="ECO:0000256" key="6">
    <source>
        <dbReference type="ARBA" id="ARBA00022692"/>
    </source>
</evidence>
<keyword evidence="10" id="KW-0408">Iron</keyword>
<evidence type="ECO:0000313" key="14">
    <source>
        <dbReference type="EMBL" id="MDI5970510.1"/>
    </source>
</evidence>
<keyword evidence="4" id="KW-1003">Cell membrane</keyword>
<dbReference type="GO" id="GO:0016682">
    <property type="term" value="F:oxidoreductase activity, acting on diphenols and related substances as donors, oxygen as acceptor"/>
    <property type="evidence" value="ECO:0007669"/>
    <property type="project" value="TreeGrafter"/>
</dbReference>
<name>A0AA90H4A3_9ACTN</name>
<evidence type="ECO:0000256" key="5">
    <source>
        <dbReference type="ARBA" id="ARBA00022617"/>
    </source>
</evidence>
<dbReference type="GO" id="GO:0019646">
    <property type="term" value="P:aerobic electron transport chain"/>
    <property type="evidence" value="ECO:0007669"/>
    <property type="project" value="InterPro"/>
</dbReference>
<dbReference type="InterPro" id="IPR002585">
    <property type="entry name" value="Cyt-d_ubiquinol_oxidase_su_1"/>
</dbReference>
<dbReference type="GO" id="GO:0009055">
    <property type="term" value="F:electron transfer activity"/>
    <property type="evidence" value="ECO:0007669"/>
    <property type="project" value="InterPro"/>
</dbReference>
<keyword evidence="8" id="KW-0249">Electron transport</keyword>
<dbReference type="AlphaFoldDB" id="A0AA90H4A3"/>
<reference evidence="14" key="1">
    <citation type="submission" date="2023-05" db="EMBL/GenBank/DDBJ databases">
        <title>Streptantibioticus silvisoli sp. nov., acidotolerant actinomycetes 1 from pine litter.</title>
        <authorList>
            <person name="Swiecimska M."/>
            <person name="Golinska P."/>
            <person name="Sangal V."/>
            <person name="Wachnowicz B."/>
            <person name="Goodfellow M."/>
        </authorList>
    </citation>
    <scope>NUCLEOTIDE SEQUENCE</scope>
    <source>
        <strain evidence="14">SL13</strain>
    </source>
</reference>
<evidence type="ECO:0000256" key="11">
    <source>
        <dbReference type="ARBA" id="ARBA00023136"/>
    </source>
</evidence>